<protein>
    <submittedName>
        <fullName evidence="7">Threonine/homoserine/homoserine lactone efflux protein</fullName>
    </submittedName>
</protein>
<reference evidence="7 8" key="1">
    <citation type="submission" date="2016-10" db="EMBL/GenBank/DDBJ databases">
        <authorList>
            <person name="de Groot N.N."/>
        </authorList>
    </citation>
    <scope>NUCLEOTIDE SEQUENCE [LARGE SCALE GENOMIC DNA]</scope>
    <source>
        <strain evidence="7 8">CGMCC 1.10836</strain>
    </source>
</reference>
<evidence type="ECO:0000256" key="1">
    <source>
        <dbReference type="ARBA" id="ARBA00004651"/>
    </source>
</evidence>
<name>A0A1H8AM95_9RHOB</name>
<keyword evidence="4 6" id="KW-1133">Transmembrane helix</keyword>
<dbReference type="GO" id="GO:0005886">
    <property type="term" value="C:plasma membrane"/>
    <property type="evidence" value="ECO:0007669"/>
    <property type="project" value="UniProtKB-SubCell"/>
</dbReference>
<dbReference type="PANTHER" id="PTHR30086:SF20">
    <property type="entry name" value="ARGININE EXPORTER PROTEIN ARGO-RELATED"/>
    <property type="match status" value="1"/>
</dbReference>
<dbReference type="Proteomes" id="UP000183002">
    <property type="component" value="Unassembled WGS sequence"/>
</dbReference>
<dbReference type="Pfam" id="PF01810">
    <property type="entry name" value="LysE"/>
    <property type="match status" value="1"/>
</dbReference>
<feature type="transmembrane region" description="Helical" evidence="6">
    <location>
        <begin position="131"/>
        <end position="148"/>
    </location>
</feature>
<dbReference type="STRING" id="1077947.SAMN05216227_1001193"/>
<evidence type="ECO:0000256" key="2">
    <source>
        <dbReference type="ARBA" id="ARBA00022475"/>
    </source>
</evidence>
<dbReference type="GO" id="GO:0015171">
    <property type="term" value="F:amino acid transmembrane transporter activity"/>
    <property type="evidence" value="ECO:0007669"/>
    <property type="project" value="TreeGrafter"/>
</dbReference>
<feature type="transmembrane region" description="Helical" evidence="6">
    <location>
        <begin position="72"/>
        <end position="92"/>
    </location>
</feature>
<evidence type="ECO:0000313" key="7">
    <source>
        <dbReference type="EMBL" id="SEM71663.1"/>
    </source>
</evidence>
<dbReference type="OrthoDB" id="7644417at2"/>
<proteinExistence type="predicted"/>
<sequence length="213" mass="22688">MLPLHDFFWVWAILALNVLTPGPNVINTIATAMAAGRVAGVGAAAGVGLGVGGWCLATTFGISALFRLVPGLQYNLSFVAIALLAWFAQRYLRAAWAGWRGARRGLPVLPRHDSFGSAFWRSLMINWVNPKALTTWLAILTIFPVARASGPDVALLWVGAMTVAGGMHVGYALIFSTGPAARFYLRYGWVMSGVAGVLFALFAARLLVGQLAA</sequence>
<evidence type="ECO:0000256" key="4">
    <source>
        <dbReference type="ARBA" id="ARBA00022989"/>
    </source>
</evidence>
<accession>A0A1H8AM95</accession>
<feature type="transmembrane region" description="Helical" evidence="6">
    <location>
        <begin position="187"/>
        <end position="208"/>
    </location>
</feature>
<evidence type="ECO:0000256" key="6">
    <source>
        <dbReference type="SAM" id="Phobius"/>
    </source>
</evidence>
<dbReference type="AlphaFoldDB" id="A0A1H8AM95"/>
<gene>
    <name evidence="7" type="ORF">SAMN05216227_1001193</name>
</gene>
<keyword evidence="5 6" id="KW-0472">Membrane</keyword>
<feature type="transmembrane region" description="Helical" evidence="6">
    <location>
        <begin position="6"/>
        <end position="26"/>
    </location>
</feature>
<dbReference type="InterPro" id="IPR001123">
    <property type="entry name" value="LeuE-type"/>
</dbReference>
<dbReference type="PANTHER" id="PTHR30086">
    <property type="entry name" value="ARGININE EXPORTER PROTEIN ARGO"/>
    <property type="match status" value="1"/>
</dbReference>
<feature type="transmembrane region" description="Helical" evidence="6">
    <location>
        <begin position="38"/>
        <end position="66"/>
    </location>
</feature>
<dbReference type="RefSeq" id="WP_050521454.1">
    <property type="nucleotide sequence ID" value="NZ_FOCO01000001.1"/>
</dbReference>
<evidence type="ECO:0000256" key="3">
    <source>
        <dbReference type="ARBA" id="ARBA00022692"/>
    </source>
</evidence>
<keyword evidence="3 6" id="KW-0812">Transmembrane</keyword>
<keyword evidence="8" id="KW-1185">Reference proteome</keyword>
<dbReference type="EMBL" id="FOCO01000001">
    <property type="protein sequence ID" value="SEM71663.1"/>
    <property type="molecule type" value="Genomic_DNA"/>
</dbReference>
<comment type="subcellular location">
    <subcellularLocation>
        <location evidence="1">Cell membrane</location>
        <topology evidence="1">Multi-pass membrane protein</topology>
    </subcellularLocation>
</comment>
<evidence type="ECO:0000313" key="8">
    <source>
        <dbReference type="Proteomes" id="UP000183002"/>
    </source>
</evidence>
<feature type="transmembrane region" description="Helical" evidence="6">
    <location>
        <begin position="154"/>
        <end position="175"/>
    </location>
</feature>
<organism evidence="7 8">
    <name type="scientific">Pseudorhodobacter antarcticus</name>
    <dbReference type="NCBI Taxonomy" id="1077947"/>
    <lineage>
        <taxon>Bacteria</taxon>
        <taxon>Pseudomonadati</taxon>
        <taxon>Pseudomonadota</taxon>
        <taxon>Alphaproteobacteria</taxon>
        <taxon>Rhodobacterales</taxon>
        <taxon>Paracoccaceae</taxon>
        <taxon>Pseudorhodobacter</taxon>
    </lineage>
</organism>
<evidence type="ECO:0000256" key="5">
    <source>
        <dbReference type="ARBA" id="ARBA00023136"/>
    </source>
</evidence>
<keyword evidence="2" id="KW-1003">Cell membrane</keyword>